<keyword evidence="3" id="KW-0418">Kinase</keyword>
<evidence type="ECO:0000313" key="4">
    <source>
        <dbReference type="Proteomes" id="UP000326759"/>
    </source>
</evidence>
<reference evidence="3 4" key="1">
    <citation type="journal article" date="2019" name="PLoS Biol.">
        <title>Sex chromosomes control vertical transmission of feminizing Wolbachia symbionts in an isopod.</title>
        <authorList>
            <person name="Becking T."/>
            <person name="Chebbi M.A."/>
            <person name="Giraud I."/>
            <person name="Moumen B."/>
            <person name="Laverre T."/>
            <person name="Caubet Y."/>
            <person name="Peccoud J."/>
            <person name="Gilbert C."/>
            <person name="Cordaux R."/>
        </authorList>
    </citation>
    <scope>NUCLEOTIDE SEQUENCE [LARGE SCALE GENOMIC DNA]</scope>
    <source>
        <strain evidence="3">ANa2</strain>
        <tissue evidence="3">Whole body excluding digestive tract and cuticle</tissue>
    </source>
</reference>
<feature type="region of interest" description="Disordered" evidence="1">
    <location>
        <begin position="355"/>
        <end position="451"/>
    </location>
</feature>
<dbReference type="Proteomes" id="UP000326759">
    <property type="component" value="Unassembled WGS sequence"/>
</dbReference>
<feature type="domain" description="PDZ" evidence="2">
    <location>
        <begin position="91"/>
        <end position="162"/>
    </location>
</feature>
<evidence type="ECO:0000259" key="2">
    <source>
        <dbReference type="PROSITE" id="PS50106"/>
    </source>
</evidence>
<dbReference type="FunFam" id="2.30.42.10:FF:000005">
    <property type="entry name" value="Membrane associated guanylate kinase, WW and PDZ domain containing 1"/>
    <property type="match status" value="1"/>
</dbReference>
<proteinExistence type="predicted"/>
<feature type="compositionally biased region" description="Polar residues" evidence="1">
    <location>
        <begin position="217"/>
        <end position="235"/>
    </location>
</feature>
<dbReference type="CDD" id="cd06731">
    <property type="entry name" value="PDZ1_MAGI-1_3-like"/>
    <property type="match status" value="1"/>
</dbReference>
<sequence>MDTVMARPSAPILANLERSEDPYKESLSLAASRLSHWRKYLNERYSDSPPSPSFSSSLCWPEEDPFVGTWPWKGRSAFTRDPSELKGEFIRTTLIKSSRGLGFTIVGGDDNEEEEFLQIKSVVPNGPAWQDGKLRTGDVLLYVNDTLVLGYTHADVVNMFQNIEPGRAVSLEVCRGYPLPFDPNDPNTEIVTTVAVTSTDTRASKSAFPDDFDGQRSRNNSNESMNTAKSMPDLSNTERIQQVPRPGSADLLNSENFEPSQQVLDFYPSNSSKLEYLTIPIVKGGNGFGFTIADSAYGQKVKKILDRSRCKTLSEGDILVDINNINVKGMSHTEVVQVLKDCPQGQEAIIMIQRGGLNSPSKSRGTGVRKEPVSPKKVSSVSTVGPSTGGGGLYRSKTPTADMYSSQPKEVIPNRPKTPLVDTRNRPKTPTVYSDRDGVDMEANAGEFKVL</sequence>
<dbReference type="FunFam" id="2.30.42.10:FF:000144">
    <property type="entry name" value="Membrane associated guanylate kinase, WW and PDZ domain containing 2"/>
    <property type="match status" value="1"/>
</dbReference>
<dbReference type="PANTHER" id="PTHR10316:SF40">
    <property type="entry name" value="LD27118P"/>
    <property type="match status" value="1"/>
</dbReference>
<dbReference type="AlphaFoldDB" id="A0A5N5TJH6"/>
<name>A0A5N5TJH6_9CRUS</name>
<dbReference type="GO" id="GO:0016301">
    <property type="term" value="F:kinase activity"/>
    <property type="evidence" value="ECO:0007669"/>
    <property type="project" value="UniProtKB-KW"/>
</dbReference>
<dbReference type="PANTHER" id="PTHR10316">
    <property type="entry name" value="MEMBRANE ASSOCIATED GUANYLATE KINASE-RELATED"/>
    <property type="match status" value="1"/>
</dbReference>
<feature type="compositionally biased region" description="Low complexity" evidence="1">
    <location>
        <begin position="375"/>
        <end position="386"/>
    </location>
</feature>
<feature type="compositionally biased region" description="Polar residues" evidence="1">
    <location>
        <begin position="397"/>
        <end position="408"/>
    </location>
</feature>
<evidence type="ECO:0000313" key="3">
    <source>
        <dbReference type="EMBL" id="KAB7506170.1"/>
    </source>
</evidence>
<keyword evidence="3" id="KW-0808">Transferase</keyword>
<dbReference type="Pfam" id="PF00595">
    <property type="entry name" value="PDZ"/>
    <property type="match status" value="2"/>
</dbReference>
<dbReference type="InterPro" id="IPR001478">
    <property type="entry name" value="PDZ"/>
</dbReference>
<evidence type="ECO:0000256" key="1">
    <source>
        <dbReference type="SAM" id="MobiDB-lite"/>
    </source>
</evidence>
<dbReference type="CDD" id="cd06732">
    <property type="entry name" value="PDZ2_MAGI-1_3-like"/>
    <property type="match status" value="1"/>
</dbReference>
<feature type="region of interest" description="Disordered" evidence="1">
    <location>
        <begin position="202"/>
        <end position="235"/>
    </location>
</feature>
<organism evidence="3 4">
    <name type="scientific">Armadillidium nasatum</name>
    <dbReference type="NCBI Taxonomy" id="96803"/>
    <lineage>
        <taxon>Eukaryota</taxon>
        <taxon>Metazoa</taxon>
        <taxon>Ecdysozoa</taxon>
        <taxon>Arthropoda</taxon>
        <taxon>Crustacea</taxon>
        <taxon>Multicrustacea</taxon>
        <taxon>Malacostraca</taxon>
        <taxon>Eumalacostraca</taxon>
        <taxon>Peracarida</taxon>
        <taxon>Isopoda</taxon>
        <taxon>Oniscidea</taxon>
        <taxon>Crinocheta</taxon>
        <taxon>Armadillidiidae</taxon>
        <taxon>Armadillidium</taxon>
    </lineage>
</organism>
<dbReference type="GO" id="GO:0005737">
    <property type="term" value="C:cytoplasm"/>
    <property type="evidence" value="ECO:0007669"/>
    <property type="project" value="TreeGrafter"/>
</dbReference>
<dbReference type="EMBL" id="SEYY01000964">
    <property type="protein sequence ID" value="KAB7506170.1"/>
    <property type="molecule type" value="Genomic_DNA"/>
</dbReference>
<dbReference type="PROSITE" id="PS50106">
    <property type="entry name" value="PDZ"/>
    <property type="match status" value="2"/>
</dbReference>
<comment type="caution">
    <text evidence="3">The sequence shown here is derived from an EMBL/GenBank/DDBJ whole genome shotgun (WGS) entry which is preliminary data.</text>
</comment>
<protein>
    <submittedName>
        <fullName evidence="3">Membrane-associated guanylate kinase, WW and PDZ domain-containing protein 1</fullName>
    </submittedName>
</protein>
<dbReference type="SMART" id="SM00228">
    <property type="entry name" value="PDZ"/>
    <property type="match status" value="2"/>
</dbReference>
<dbReference type="GO" id="GO:0007165">
    <property type="term" value="P:signal transduction"/>
    <property type="evidence" value="ECO:0007669"/>
    <property type="project" value="TreeGrafter"/>
</dbReference>
<accession>A0A5N5TJH6</accession>
<dbReference type="SUPFAM" id="SSF50156">
    <property type="entry name" value="PDZ domain-like"/>
    <property type="match status" value="2"/>
</dbReference>
<dbReference type="InterPro" id="IPR036034">
    <property type="entry name" value="PDZ_sf"/>
</dbReference>
<gene>
    <name evidence="3" type="primary">Magi1</name>
    <name evidence="3" type="ORF">Anas_06624</name>
</gene>
<dbReference type="OrthoDB" id="66881at2759"/>
<feature type="domain" description="PDZ" evidence="2">
    <location>
        <begin position="278"/>
        <end position="341"/>
    </location>
</feature>
<dbReference type="Gene3D" id="2.30.42.10">
    <property type="match status" value="2"/>
</dbReference>
<keyword evidence="4" id="KW-1185">Reference proteome</keyword>